<evidence type="ECO:0000256" key="3">
    <source>
        <dbReference type="ARBA" id="ARBA00022679"/>
    </source>
</evidence>
<dbReference type="GO" id="GO:0004659">
    <property type="term" value="F:prenyltransferase activity"/>
    <property type="evidence" value="ECO:0007669"/>
    <property type="project" value="InterPro"/>
</dbReference>
<dbReference type="GO" id="GO:0008299">
    <property type="term" value="P:isoprenoid biosynthetic process"/>
    <property type="evidence" value="ECO:0007669"/>
    <property type="project" value="InterPro"/>
</dbReference>
<evidence type="ECO:0000256" key="2">
    <source>
        <dbReference type="ARBA" id="ARBA00006706"/>
    </source>
</evidence>
<gene>
    <name evidence="8" type="ORF">SAMN05421678_110183</name>
</gene>
<dbReference type="PANTHER" id="PTHR12001:SF85">
    <property type="entry name" value="SHORT CHAIN ISOPRENYL DIPHOSPHATE SYNTHASE"/>
    <property type="match status" value="1"/>
</dbReference>
<keyword evidence="3 6" id="KW-0808">Transferase</keyword>
<evidence type="ECO:0000313" key="9">
    <source>
        <dbReference type="Proteomes" id="UP000199052"/>
    </source>
</evidence>
<organism evidence="8 9">
    <name type="scientific">Actinopolymorpha cephalotaxi</name>
    <dbReference type="NCBI Taxonomy" id="504797"/>
    <lineage>
        <taxon>Bacteria</taxon>
        <taxon>Bacillati</taxon>
        <taxon>Actinomycetota</taxon>
        <taxon>Actinomycetes</taxon>
        <taxon>Propionibacteriales</taxon>
        <taxon>Actinopolymorphaceae</taxon>
        <taxon>Actinopolymorpha</taxon>
    </lineage>
</organism>
<dbReference type="SFLD" id="SFLDG01017">
    <property type="entry name" value="Polyprenyl_Transferase_Like"/>
    <property type="match status" value="1"/>
</dbReference>
<dbReference type="Proteomes" id="UP000199052">
    <property type="component" value="Unassembled WGS sequence"/>
</dbReference>
<dbReference type="InterPro" id="IPR008949">
    <property type="entry name" value="Isoprenoid_synthase_dom_sf"/>
</dbReference>
<dbReference type="SUPFAM" id="SSF48576">
    <property type="entry name" value="Terpenoid synthases"/>
    <property type="match status" value="1"/>
</dbReference>
<evidence type="ECO:0000256" key="1">
    <source>
        <dbReference type="ARBA" id="ARBA00001946"/>
    </source>
</evidence>
<reference evidence="8 9" key="1">
    <citation type="submission" date="2016-10" db="EMBL/GenBank/DDBJ databases">
        <authorList>
            <person name="de Groot N.N."/>
        </authorList>
    </citation>
    <scope>NUCLEOTIDE SEQUENCE [LARGE SCALE GENOMIC DNA]</scope>
    <source>
        <strain evidence="8 9">CPCC 202808</strain>
    </source>
</reference>
<evidence type="ECO:0000256" key="7">
    <source>
        <dbReference type="SAM" id="MobiDB-lite"/>
    </source>
</evidence>
<keyword evidence="4" id="KW-0479">Metal-binding</keyword>
<name>A0A1I2WAW0_9ACTN</name>
<dbReference type="CDD" id="cd00685">
    <property type="entry name" value="Trans_IPPS_HT"/>
    <property type="match status" value="1"/>
</dbReference>
<evidence type="ECO:0000256" key="4">
    <source>
        <dbReference type="ARBA" id="ARBA00022723"/>
    </source>
</evidence>
<dbReference type="Pfam" id="PF00348">
    <property type="entry name" value="polyprenyl_synt"/>
    <property type="match status" value="1"/>
</dbReference>
<proteinExistence type="inferred from homology"/>
<protein>
    <submittedName>
        <fullName evidence="8">Geranylgeranyl diphosphate synthase, type I</fullName>
    </submittedName>
</protein>
<dbReference type="Gene3D" id="1.10.600.10">
    <property type="entry name" value="Farnesyl Diphosphate Synthase"/>
    <property type="match status" value="1"/>
</dbReference>
<comment type="similarity">
    <text evidence="2 6">Belongs to the FPP/GGPP synthase family.</text>
</comment>
<accession>A0A1I2WAW0</accession>
<sequence>MPHPAPSRLARVPDTTQPHRDHAETPAGTAPAADDLAVPPESPAPGPPGPPGPPGTEADLAALRAGVDRALEEFLAGRAAELAGVDAELRIQSDLVAEFVAGGKRLRPAFAYWGWRAAGGDPDDPRMMVAAASLELLQAAAIVHDDLMDASDTRRGRPSIHRQFAAQHRERGWEGPGERFGLGGALLLGDLCLCWSDEMLRTCGLPPERLLPALGYFDTMRTEVMAGQYLDLVTQSAADTTMARAMRVVRFKSAKYTIERPLHLGGALAGAGEDLLAAYSAYGLPLGEAFQLRDDVLGVFGDPVITGKPAGDDLREGKRTALVAKALETASPAQVERFQRWFGDPDLDSQGVGELRDIIVSTGALAAVEHLIAELTAEASLALDKAPLTADDARAALAGLARAATQRTG</sequence>
<feature type="compositionally biased region" description="Pro residues" evidence="7">
    <location>
        <begin position="40"/>
        <end position="54"/>
    </location>
</feature>
<feature type="region of interest" description="Disordered" evidence="7">
    <location>
        <begin position="1"/>
        <end position="57"/>
    </location>
</feature>
<dbReference type="SFLD" id="SFLDS00005">
    <property type="entry name" value="Isoprenoid_Synthase_Type_I"/>
    <property type="match status" value="1"/>
</dbReference>
<comment type="cofactor">
    <cofactor evidence="1">
        <name>Mg(2+)</name>
        <dbReference type="ChEBI" id="CHEBI:18420"/>
    </cofactor>
</comment>
<dbReference type="InterPro" id="IPR033749">
    <property type="entry name" value="Polyprenyl_synt_CS"/>
</dbReference>
<evidence type="ECO:0000313" key="8">
    <source>
        <dbReference type="EMBL" id="SFG98544.1"/>
    </source>
</evidence>
<dbReference type="AlphaFoldDB" id="A0A1I2WAW0"/>
<dbReference type="EMBL" id="FOOI01000010">
    <property type="protein sequence ID" value="SFG98544.1"/>
    <property type="molecule type" value="Genomic_DNA"/>
</dbReference>
<dbReference type="STRING" id="504797.SAMN05421678_110183"/>
<dbReference type="GO" id="GO:0046872">
    <property type="term" value="F:metal ion binding"/>
    <property type="evidence" value="ECO:0007669"/>
    <property type="project" value="UniProtKB-KW"/>
</dbReference>
<dbReference type="PROSITE" id="PS00444">
    <property type="entry name" value="POLYPRENYL_SYNTHASE_2"/>
    <property type="match status" value="1"/>
</dbReference>
<keyword evidence="5" id="KW-0460">Magnesium</keyword>
<dbReference type="InterPro" id="IPR000092">
    <property type="entry name" value="Polyprenyl_synt"/>
</dbReference>
<dbReference type="PROSITE" id="PS00723">
    <property type="entry name" value="POLYPRENYL_SYNTHASE_1"/>
    <property type="match status" value="1"/>
</dbReference>
<dbReference type="PANTHER" id="PTHR12001">
    <property type="entry name" value="GERANYLGERANYL PYROPHOSPHATE SYNTHASE"/>
    <property type="match status" value="1"/>
</dbReference>
<evidence type="ECO:0000256" key="5">
    <source>
        <dbReference type="ARBA" id="ARBA00022842"/>
    </source>
</evidence>
<evidence type="ECO:0000256" key="6">
    <source>
        <dbReference type="RuleBase" id="RU004466"/>
    </source>
</evidence>